<feature type="chain" id="PRO_5043878260" evidence="14">
    <location>
        <begin position="20"/>
        <end position="618"/>
    </location>
</feature>
<feature type="transmembrane region" description="Helical" evidence="13">
    <location>
        <begin position="465"/>
        <end position="491"/>
    </location>
</feature>
<keyword evidence="5 13" id="KW-0812">Transmembrane</keyword>
<dbReference type="GO" id="GO:0004930">
    <property type="term" value="F:G protein-coupled receptor activity"/>
    <property type="evidence" value="ECO:0007669"/>
    <property type="project" value="InterPro"/>
</dbReference>
<dbReference type="FunFam" id="1.20.1070.10:FF:000054">
    <property type="entry name" value="Adhesion G protein-coupled receptor E3"/>
    <property type="match status" value="1"/>
</dbReference>
<evidence type="ECO:0000256" key="12">
    <source>
        <dbReference type="ARBA" id="ARBA00023180"/>
    </source>
</evidence>
<evidence type="ECO:0000256" key="8">
    <source>
        <dbReference type="ARBA" id="ARBA00022837"/>
    </source>
</evidence>
<keyword evidence="12" id="KW-0325">Glycoprotein</keyword>
<comment type="subcellular location">
    <subcellularLocation>
        <location evidence="1">Cell membrane</location>
        <topology evidence="1">Multi-pass membrane protein</topology>
    </subcellularLocation>
</comment>
<dbReference type="Gene3D" id="1.20.1070.10">
    <property type="entry name" value="Rhodopsin 7-helix transmembrane proteins"/>
    <property type="match status" value="1"/>
</dbReference>
<dbReference type="InterPro" id="IPR000203">
    <property type="entry name" value="GPS"/>
</dbReference>
<feature type="domain" description="G-protein coupled receptors family 2 profile 2" evidence="16">
    <location>
        <begin position="319"/>
        <end position="563"/>
    </location>
</feature>
<dbReference type="PROSITE" id="PS51257">
    <property type="entry name" value="PROKAR_LIPOPROTEIN"/>
    <property type="match status" value="1"/>
</dbReference>
<dbReference type="GO" id="GO:0005886">
    <property type="term" value="C:plasma membrane"/>
    <property type="evidence" value="ECO:0007669"/>
    <property type="project" value="UniProtKB-SubCell"/>
</dbReference>
<keyword evidence="3" id="KW-1003">Cell membrane</keyword>
<dbReference type="SUPFAM" id="SSF81321">
    <property type="entry name" value="Family A G protein-coupled receptor-like"/>
    <property type="match status" value="1"/>
</dbReference>
<name>A0AAW1BRS2_CROAD</name>
<keyword evidence="4" id="KW-0245">EGF-like domain</keyword>
<evidence type="ECO:0000256" key="7">
    <source>
        <dbReference type="ARBA" id="ARBA00022737"/>
    </source>
</evidence>
<evidence type="ECO:0000256" key="13">
    <source>
        <dbReference type="SAM" id="Phobius"/>
    </source>
</evidence>
<evidence type="ECO:0000256" key="10">
    <source>
        <dbReference type="ARBA" id="ARBA00023136"/>
    </source>
</evidence>
<evidence type="ECO:0000256" key="3">
    <source>
        <dbReference type="ARBA" id="ARBA00022475"/>
    </source>
</evidence>
<dbReference type="PANTHER" id="PTHR12011">
    <property type="entry name" value="ADHESION G-PROTEIN COUPLED RECEPTOR"/>
    <property type="match status" value="1"/>
</dbReference>
<feature type="transmembrane region" description="Helical" evidence="13">
    <location>
        <begin position="511"/>
        <end position="533"/>
    </location>
</feature>
<evidence type="ECO:0000256" key="5">
    <source>
        <dbReference type="ARBA" id="ARBA00022692"/>
    </source>
</evidence>
<evidence type="ECO:0000256" key="4">
    <source>
        <dbReference type="ARBA" id="ARBA00022536"/>
    </source>
</evidence>
<dbReference type="PROSITE" id="PS50261">
    <property type="entry name" value="G_PROTEIN_RECEP_F2_4"/>
    <property type="match status" value="1"/>
</dbReference>
<gene>
    <name evidence="17" type="ORF">NXF25_009199</name>
</gene>
<dbReference type="AlphaFoldDB" id="A0AAW1BRS2"/>
<feature type="transmembrane region" description="Helical" evidence="13">
    <location>
        <begin position="432"/>
        <end position="453"/>
    </location>
</feature>
<dbReference type="Pfam" id="PF01825">
    <property type="entry name" value="GPS"/>
    <property type="match status" value="1"/>
</dbReference>
<feature type="transmembrane region" description="Helical" evidence="13">
    <location>
        <begin position="317"/>
        <end position="344"/>
    </location>
</feature>
<feature type="signal peptide" evidence="14">
    <location>
        <begin position="1"/>
        <end position="19"/>
    </location>
</feature>
<evidence type="ECO:0000256" key="2">
    <source>
        <dbReference type="ARBA" id="ARBA00007343"/>
    </source>
</evidence>
<evidence type="ECO:0000256" key="6">
    <source>
        <dbReference type="ARBA" id="ARBA00022729"/>
    </source>
</evidence>
<evidence type="ECO:0000259" key="15">
    <source>
        <dbReference type="PROSITE" id="PS50221"/>
    </source>
</evidence>
<dbReference type="SMART" id="SM00303">
    <property type="entry name" value="GPS"/>
    <property type="match status" value="1"/>
</dbReference>
<feature type="transmembrane region" description="Helical" evidence="13">
    <location>
        <begin position="539"/>
        <end position="562"/>
    </location>
</feature>
<dbReference type="InterPro" id="IPR046338">
    <property type="entry name" value="GAIN_dom_sf"/>
</dbReference>
<organism evidence="17 18">
    <name type="scientific">Crotalus adamanteus</name>
    <name type="common">Eastern diamondback rattlesnake</name>
    <dbReference type="NCBI Taxonomy" id="8729"/>
    <lineage>
        <taxon>Eukaryota</taxon>
        <taxon>Metazoa</taxon>
        <taxon>Chordata</taxon>
        <taxon>Craniata</taxon>
        <taxon>Vertebrata</taxon>
        <taxon>Euteleostomi</taxon>
        <taxon>Lepidosauria</taxon>
        <taxon>Squamata</taxon>
        <taxon>Bifurcata</taxon>
        <taxon>Unidentata</taxon>
        <taxon>Episquamata</taxon>
        <taxon>Toxicofera</taxon>
        <taxon>Serpentes</taxon>
        <taxon>Colubroidea</taxon>
        <taxon>Viperidae</taxon>
        <taxon>Crotalinae</taxon>
        <taxon>Crotalus</taxon>
    </lineage>
</organism>
<dbReference type="GO" id="GO:0007166">
    <property type="term" value="P:cell surface receptor signaling pathway"/>
    <property type="evidence" value="ECO:0007669"/>
    <property type="project" value="InterPro"/>
</dbReference>
<keyword evidence="8" id="KW-0106">Calcium</keyword>
<feature type="domain" description="GAIN-B" evidence="15">
    <location>
        <begin position="158"/>
        <end position="314"/>
    </location>
</feature>
<dbReference type="InterPro" id="IPR001740">
    <property type="entry name" value="GPCR_2_EMR1-like_rcpt"/>
</dbReference>
<dbReference type="PANTHER" id="PTHR12011:SF433">
    <property type="entry name" value="ADHESION G PROTEIN-COUPLED RECEPTOR E1-LIKE-RELATED"/>
    <property type="match status" value="1"/>
</dbReference>
<evidence type="ECO:0000256" key="9">
    <source>
        <dbReference type="ARBA" id="ARBA00022989"/>
    </source>
</evidence>
<keyword evidence="9 13" id="KW-1133">Transmembrane helix</keyword>
<evidence type="ECO:0000256" key="11">
    <source>
        <dbReference type="ARBA" id="ARBA00023157"/>
    </source>
</evidence>
<dbReference type="Pfam" id="PF00002">
    <property type="entry name" value="7tm_2"/>
    <property type="match status" value="1"/>
</dbReference>
<proteinExistence type="inferred from homology"/>
<dbReference type="Gene3D" id="2.60.220.50">
    <property type="match status" value="1"/>
</dbReference>
<dbReference type="InterPro" id="IPR017981">
    <property type="entry name" value="GPCR_2-like_7TM"/>
</dbReference>
<dbReference type="PRINTS" id="PR01128">
    <property type="entry name" value="EMR1HORMONER"/>
</dbReference>
<keyword evidence="6 14" id="KW-0732">Signal</keyword>
<dbReference type="InterPro" id="IPR057244">
    <property type="entry name" value="GAIN_B"/>
</dbReference>
<evidence type="ECO:0000259" key="16">
    <source>
        <dbReference type="PROSITE" id="PS50261"/>
    </source>
</evidence>
<dbReference type="PRINTS" id="PR00249">
    <property type="entry name" value="GPCRSECRETIN"/>
</dbReference>
<accession>A0AAW1BRS2</accession>
<keyword evidence="7" id="KW-0677">Repeat</keyword>
<feature type="transmembrane region" description="Helical" evidence="13">
    <location>
        <begin position="391"/>
        <end position="411"/>
    </location>
</feature>
<dbReference type="PROSITE" id="PS50221">
    <property type="entry name" value="GAIN_B"/>
    <property type="match status" value="1"/>
</dbReference>
<evidence type="ECO:0000256" key="1">
    <source>
        <dbReference type="ARBA" id="ARBA00004651"/>
    </source>
</evidence>
<dbReference type="CDD" id="cd15439">
    <property type="entry name" value="7tmB2_EMR"/>
    <property type="match status" value="1"/>
</dbReference>
<dbReference type="GO" id="GO:0007189">
    <property type="term" value="P:adenylate cyclase-activating G protein-coupled receptor signaling pathway"/>
    <property type="evidence" value="ECO:0007669"/>
    <property type="project" value="TreeGrafter"/>
</dbReference>
<evidence type="ECO:0000313" key="18">
    <source>
        <dbReference type="Proteomes" id="UP001474421"/>
    </source>
</evidence>
<comment type="similarity">
    <text evidence="2">Belongs to the G-protein coupled receptor 2 family. Adhesion G-protein coupled receptor (ADGR) subfamily.</text>
</comment>
<protein>
    <submittedName>
        <fullName evidence="17">Adhesion G protein-coupled receptor E3-like</fullName>
    </submittedName>
</protein>
<reference evidence="17 18" key="1">
    <citation type="journal article" date="2024" name="Proc. Natl. Acad. Sci. U.S.A.">
        <title>The genetic regulatory architecture and epigenomic basis for age-related changes in rattlesnake venom.</title>
        <authorList>
            <person name="Hogan M.P."/>
            <person name="Holding M.L."/>
            <person name="Nystrom G.S."/>
            <person name="Colston T.J."/>
            <person name="Bartlett D.A."/>
            <person name="Mason A.J."/>
            <person name="Ellsworth S.A."/>
            <person name="Rautsaw R.M."/>
            <person name="Lawrence K.C."/>
            <person name="Strickland J.L."/>
            <person name="He B."/>
            <person name="Fraser P."/>
            <person name="Margres M.J."/>
            <person name="Gilbert D.M."/>
            <person name="Gibbs H.L."/>
            <person name="Parkinson C.L."/>
            <person name="Rokyta D.R."/>
        </authorList>
    </citation>
    <scope>NUCLEOTIDE SEQUENCE [LARGE SCALE GENOMIC DNA]</scope>
    <source>
        <strain evidence="17">DRR0105</strain>
    </source>
</reference>
<keyword evidence="11" id="KW-1015">Disulfide bond</keyword>
<dbReference type="InterPro" id="IPR000832">
    <property type="entry name" value="GPCR_2_secretin-like"/>
</dbReference>
<sequence length="618" mass="68544">MKNLLTCIILGLGLAISCADGKGSKCERYPRPGSNNIISEKSPFDSQLEKVQKTLNSNNCSNEQKTEKNLYCSVMGPALIFLNPVGASDMLTESTLKDSVDSFEKLFDNQSYWDNNVKKDFVTILPKIMDYISLSALFTALANPGNTSRTVVRNFTVIQTNLISPGSFEKNETLELKAQGDQMVIHPRAATATTTDTVAVAFISAGGLESLLKETLVQNGTFPDNEMLTNVHMNSRLISVSVGNKIQDISTPVNLTFQHLKNKVAQEKVLCVHLNSGALSERGCQQLFSNITHTECSCQHLSSFAVLMATTHKHGDLILTIISYLGLSISVICLFLCIVTFLFCRSSHNSSTFIHLQLSFCLCFADLLFIIGIDKTGNKILCSIIAGMLKYLFLACFVWMFLEGVNLYLTVRNLKVANYSGASKYMKICMYLIGYGFPVLIVAISATINPGAFGTLYRCWLNPDFIWSFTGPVCAIIVVNLVFFCLILRNLHKKLASLNSEISSIKNTRSLIFKAIAHVFILGVTWCLGLFQYGPVEDIMAYLFTITNSVQGIFIFLVYCLLNQKVREAYWHWICCIQDSAPDVSEIIVTSFPIINPSANVRRTPSVVSQKIEWGNPT</sequence>
<keyword evidence="10 13" id="KW-0472">Membrane</keyword>
<keyword evidence="17" id="KW-0675">Receptor</keyword>
<evidence type="ECO:0000313" key="17">
    <source>
        <dbReference type="EMBL" id="KAK9404372.1"/>
    </source>
</evidence>
<dbReference type="EMBL" id="JAOTOJ010000003">
    <property type="protein sequence ID" value="KAK9404372.1"/>
    <property type="molecule type" value="Genomic_DNA"/>
</dbReference>
<dbReference type="Proteomes" id="UP001474421">
    <property type="component" value="Unassembled WGS sequence"/>
</dbReference>
<evidence type="ECO:0000256" key="14">
    <source>
        <dbReference type="SAM" id="SignalP"/>
    </source>
</evidence>
<comment type="caution">
    <text evidence="17">The sequence shown here is derived from an EMBL/GenBank/DDBJ whole genome shotgun (WGS) entry which is preliminary data.</text>
</comment>
<feature type="transmembrane region" description="Helical" evidence="13">
    <location>
        <begin position="353"/>
        <end position="371"/>
    </location>
</feature>
<keyword evidence="18" id="KW-1185">Reference proteome</keyword>